<name>A0A438J8U6_VITVI</name>
<dbReference type="EMBL" id="QGNW01000056">
    <property type="protein sequence ID" value="RVX05367.1"/>
    <property type="molecule type" value="Genomic_DNA"/>
</dbReference>
<gene>
    <name evidence="2" type="primary">TIFY10B_1</name>
    <name evidence="2" type="ORF">CK203_013473</name>
</gene>
<dbReference type="InterPro" id="IPR040390">
    <property type="entry name" value="TIFY/JAZ"/>
</dbReference>
<protein>
    <submittedName>
        <fullName evidence="2">Protein TIFY 10B</fullName>
    </submittedName>
</protein>
<accession>A0A438J8U6</accession>
<evidence type="ECO:0000313" key="3">
    <source>
        <dbReference type="Proteomes" id="UP000288805"/>
    </source>
</evidence>
<feature type="compositionally biased region" description="Basic and acidic residues" evidence="1">
    <location>
        <begin position="75"/>
        <end position="87"/>
    </location>
</feature>
<feature type="region of interest" description="Disordered" evidence="1">
    <location>
        <begin position="75"/>
        <end position="106"/>
    </location>
</feature>
<organism evidence="2 3">
    <name type="scientific">Vitis vinifera</name>
    <name type="common">Grape</name>
    <dbReference type="NCBI Taxonomy" id="29760"/>
    <lineage>
        <taxon>Eukaryota</taxon>
        <taxon>Viridiplantae</taxon>
        <taxon>Streptophyta</taxon>
        <taxon>Embryophyta</taxon>
        <taxon>Tracheophyta</taxon>
        <taxon>Spermatophyta</taxon>
        <taxon>Magnoliopsida</taxon>
        <taxon>eudicotyledons</taxon>
        <taxon>Gunneridae</taxon>
        <taxon>Pentapetalae</taxon>
        <taxon>rosids</taxon>
        <taxon>Vitales</taxon>
        <taxon>Vitaceae</taxon>
        <taxon>Viteae</taxon>
        <taxon>Vitis</taxon>
    </lineage>
</organism>
<dbReference type="Proteomes" id="UP000288805">
    <property type="component" value="Unassembled WGS sequence"/>
</dbReference>
<sequence>MEGCFFRKTHQCRHADHVLHAMPFNNTRREEECRAPRILQTPEGYRAESAGEGTGEVEFLADVQSVEPIHKREGHVWRSESRDDMQSGRKRHARIAPPDSDNNDDEFISNDGKICWGKGSHALSWHGKLPSPIYNSQNPIDAGGMAPSTPNVVPNFANSLIQERIQRPAQPVACELPIARKASLHRFLEKRKDRITARAPYNISNSPAGPHKPAESKSWLGLAAKSPK</sequence>
<dbReference type="AlphaFoldDB" id="A0A438J8U6"/>
<dbReference type="PANTHER" id="PTHR33077:SF140">
    <property type="entry name" value="PROTEIN TIFY 10B"/>
    <property type="match status" value="1"/>
</dbReference>
<proteinExistence type="predicted"/>
<dbReference type="InterPro" id="IPR018467">
    <property type="entry name" value="CCT_CS"/>
</dbReference>
<dbReference type="Pfam" id="PF09425">
    <property type="entry name" value="Jas_motif"/>
    <property type="match status" value="1"/>
</dbReference>
<comment type="caution">
    <text evidence="2">The sequence shown here is derived from an EMBL/GenBank/DDBJ whole genome shotgun (WGS) entry which is preliminary data.</text>
</comment>
<dbReference type="PANTHER" id="PTHR33077">
    <property type="entry name" value="PROTEIN TIFY 4A-RELATED-RELATED"/>
    <property type="match status" value="1"/>
</dbReference>
<feature type="region of interest" description="Disordered" evidence="1">
    <location>
        <begin position="198"/>
        <end position="228"/>
    </location>
</feature>
<evidence type="ECO:0000313" key="2">
    <source>
        <dbReference type="EMBL" id="RVX05367.1"/>
    </source>
</evidence>
<reference evidence="2 3" key="1">
    <citation type="journal article" date="2018" name="PLoS Genet.">
        <title>Population sequencing reveals clonal diversity and ancestral inbreeding in the grapevine cultivar Chardonnay.</title>
        <authorList>
            <person name="Roach M.J."/>
            <person name="Johnson D.L."/>
            <person name="Bohlmann J."/>
            <person name="van Vuuren H.J."/>
            <person name="Jones S.J."/>
            <person name="Pretorius I.S."/>
            <person name="Schmidt S.A."/>
            <person name="Borneman A.R."/>
        </authorList>
    </citation>
    <scope>NUCLEOTIDE SEQUENCE [LARGE SCALE GENOMIC DNA]</scope>
    <source>
        <strain evidence="3">cv. Chardonnay</strain>
        <tissue evidence="2">Leaf</tissue>
    </source>
</reference>
<evidence type="ECO:0000256" key="1">
    <source>
        <dbReference type="SAM" id="MobiDB-lite"/>
    </source>
</evidence>